<sequence>MTNDKQLIHKAYFERFMEDSASAQPVQVLGELYFEEQAKEVYDLSFIRFAQGEVYFHNKDYETAIFKWENISNELEPWAKKNIADSYYALGHLSAAEDIYTSIQSDSKTLKMEVALELFSLYLVRDKIELAYKVIKKALDINSDYPNVTDLARSFYEDQQDWKNAVELAVSEGMRTESLQWFELLDEYVQAGYTKSFDPEYFYQPLISLFRINQKLFQKVTASLWESYRNEESYLSWLKTVNTIFLNVEVQPFESWTKMSDIHQNTYLSVINGTYLVRDLEDIVPVLLANWQKLANQSKALFAATAVLAWNEIFPAAMDAESLKTAEKLIFDSEHDSISLEYSLDLFKSLVSWSENNHIEVGYKKKWLVSGLADLKTSHLLISGTAESGKSDFINHILHENLVSRTGSPVFVRSEGDLAEMNEITDAGIKRISDNPEYQESENTWIEVKWPSALLEENKTVFLHTPELDRLLDVEQTAEFLPISDGMLFVLDKNTPFNEHELELLMKLQEYGHDTPFHFILNHSSEQWKLAEELQGTINQFFPQSQVFAFSPDHLAGLREFLNTVFSRSDAKLEEKRTAKLLYFIRKTLTDLLNKRVQMENRLVESVKWNEDILVRLNGFMNHLRDVEQEKAKSISASYREVTAEMKRDMAVQLPKILRNCSAHISENSDFSQIHITLNKKMNEEIDAYVHQNLIPRFQTALREWLAQSNEELNESQAYLDEMSQSFNGLYGEEKMKLLCDFKVIEDWRRDLNRMTSRADVEEQNILLRFKPTEFLLKSAGKLFAAMPQNKSMLYNQYKKYVESKNYEDTAEEISKKFFLEFDLFEKALKADIIMFFQNPILYVEQTIKESENEIASSKATLEKMKASPEIYYDPLRLFEVRLLQYEFMVKANEENTYSPNLNK</sequence>
<proteinExistence type="predicted"/>
<dbReference type="SUPFAM" id="SSF48452">
    <property type="entry name" value="TPR-like"/>
    <property type="match status" value="1"/>
</dbReference>
<accession>A0A6I2MBC9</accession>
<evidence type="ECO:0000256" key="1">
    <source>
        <dbReference type="SAM" id="Coils"/>
    </source>
</evidence>
<evidence type="ECO:0000313" key="3">
    <source>
        <dbReference type="Proteomes" id="UP000441585"/>
    </source>
</evidence>
<protein>
    <submittedName>
        <fullName evidence="2">GTP-binding protein</fullName>
    </submittedName>
</protein>
<organism evidence="2 3">
    <name type="scientific">Metabacillus idriensis</name>
    <dbReference type="NCBI Taxonomy" id="324768"/>
    <lineage>
        <taxon>Bacteria</taxon>
        <taxon>Bacillati</taxon>
        <taxon>Bacillota</taxon>
        <taxon>Bacilli</taxon>
        <taxon>Bacillales</taxon>
        <taxon>Bacillaceae</taxon>
        <taxon>Metabacillus</taxon>
    </lineage>
</organism>
<comment type="caution">
    <text evidence="2">The sequence shown here is derived from an EMBL/GenBank/DDBJ whole genome shotgun (WGS) entry which is preliminary data.</text>
</comment>
<name>A0A6I2MBC9_9BACI</name>
<dbReference type="PANTHER" id="PTHR43681">
    <property type="entry name" value="TRANSMEMBRANE GTPASE FZO"/>
    <property type="match status" value="1"/>
</dbReference>
<reference evidence="2 3" key="1">
    <citation type="submission" date="2019-11" db="EMBL/GenBank/DDBJ databases">
        <title>Bacillus idriensis genome.</title>
        <authorList>
            <person name="Konopka E.N."/>
            <person name="Newman J.D."/>
        </authorList>
    </citation>
    <scope>NUCLEOTIDE SEQUENCE [LARGE SCALE GENOMIC DNA]</scope>
    <source>
        <strain evidence="2 3">DSM 19097</strain>
    </source>
</reference>
<dbReference type="InterPro" id="IPR051943">
    <property type="entry name" value="TRAFAC_Dynamin-like_GTPase"/>
</dbReference>
<dbReference type="PANTHER" id="PTHR43681:SF1">
    <property type="entry name" value="SARCALUMENIN"/>
    <property type="match status" value="1"/>
</dbReference>
<dbReference type="EMBL" id="WKKF01000003">
    <property type="protein sequence ID" value="MRX55059.1"/>
    <property type="molecule type" value="Genomic_DNA"/>
</dbReference>
<dbReference type="InterPro" id="IPR027417">
    <property type="entry name" value="P-loop_NTPase"/>
</dbReference>
<feature type="coiled-coil region" evidence="1">
    <location>
        <begin position="706"/>
        <end position="765"/>
    </location>
</feature>
<dbReference type="AlphaFoldDB" id="A0A6I2MBC9"/>
<dbReference type="RefSeq" id="WP_070879599.1">
    <property type="nucleotide sequence ID" value="NZ_CAJGAA010000004.1"/>
</dbReference>
<dbReference type="CDD" id="cd00882">
    <property type="entry name" value="Ras_like_GTPase"/>
    <property type="match status" value="1"/>
</dbReference>
<dbReference type="Gene3D" id="1.25.40.10">
    <property type="entry name" value="Tetratricopeptide repeat domain"/>
    <property type="match status" value="1"/>
</dbReference>
<gene>
    <name evidence="2" type="ORF">GJU41_13840</name>
</gene>
<dbReference type="InterPro" id="IPR011990">
    <property type="entry name" value="TPR-like_helical_dom_sf"/>
</dbReference>
<dbReference type="SUPFAM" id="SSF52540">
    <property type="entry name" value="P-loop containing nucleoside triphosphate hydrolases"/>
    <property type="match status" value="1"/>
</dbReference>
<keyword evidence="1" id="KW-0175">Coiled coil</keyword>
<dbReference type="Gene3D" id="3.40.50.300">
    <property type="entry name" value="P-loop containing nucleotide triphosphate hydrolases"/>
    <property type="match status" value="1"/>
</dbReference>
<keyword evidence="3" id="KW-1185">Reference proteome</keyword>
<dbReference type="Proteomes" id="UP000441585">
    <property type="component" value="Unassembled WGS sequence"/>
</dbReference>
<evidence type="ECO:0000313" key="2">
    <source>
        <dbReference type="EMBL" id="MRX55059.1"/>
    </source>
</evidence>